<reference evidence="2" key="1">
    <citation type="journal article" date="2023" name="Commun. Biol.">
        <title>Genome analysis of Parmales, the sister group of diatoms, reveals the evolutionary specialization of diatoms from phago-mixotrophs to photoautotrophs.</title>
        <authorList>
            <person name="Ban H."/>
            <person name="Sato S."/>
            <person name="Yoshikawa S."/>
            <person name="Yamada K."/>
            <person name="Nakamura Y."/>
            <person name="Ichinomiya M."/>
            <person name="Sato N."/>
            <person name="Blanc-Mathieu R."/>
            <person name="Endo H."/>
            <person name="Kuwata A."/>
            <person name="Ogata H."/>
        </authorList>
    </citation>
    <scope>NUCLEOTIDE SEQUENCE [LARGE SCALE GENOMIC DNA]</scope>
    <source>
        <strain evidence="2">NIES 3700</strain>
    </source>
</reference>
<comment type="caution">
    <text evidence="1">The sequence shown here is derived from an EMBL/GenBank/DDBJ whole genome shotgun (WGS) entry which is preliminary data.</text>
</comment>
<evidence type="ECO:0000313" key="1">
    <source>
        <dbReference type="EMBL" id="GMH61518.1"/>
    </source>
</evidence>
<dbReference type="EMBL" id="BRXW01000509">
    <property type="protein sequence ID" value="GMH61518.1"/>
    <property type="molecule type" value="Genomic_DNA"/>
</dbReference>
<dbReference type="Proteomes" id="UP001165122">
    <property type="component" value="Unassembled WGS sequence"/>
</dbReference>
<organism evidence="1 2">
    <name type="scientific">Triparma laevis f. longispina</name>
    <dbReference type="NCBI Taxonomy" id="1714387"/>
    <lineage>
        <taxon>Eukaryota</taxon>
        <taxon>Sar</taxon>
        <taxon>Stramenopiles</taxon>
        <taxon>Ochrophyta</taxon>
        <taxon>Bolidophyceae</taxon>
        <taxon>Parmales</taxon>
        <taxon>Triparmaceae</taxon>
        <taxon>Triparma</taxon>
    </lineage>
</organism>
<dbReference type="CDD" id="cd02980">
    <property type="entry name" value="TRX_Fd_family"/>
    <property type="match status" value="1"/>
</dbReference>
<name>A0A9W7E0L1_9STRA</name>
<accession>A0A9W7E0L1</accession>
<dbReference type="Gene3D" id="3.40.30.10">
    <property type="entry name" value="Glutaredoxin"/>
    <property type="match status" value="1"/>
</dbReference>
<dbReference type="SUPFAM" id="SSF52833">
    <property type="entry name" value="Thioredoxin-like"/>
    <property type="match status" value="1"/>
</dbReference>
<gene>
    <name evidence="1" type="ORF">TrLO_g13382</name>
</gene>
<evidence type="ECO:0000313" key="2">
    <source>
        <dbReference type="Proteomes" id="UP001165122"/>
    </source>
</evidence>
<sequence length="74" mass="8439">MQPCSFSVCHGKDCKSRRSKNLLLKLQEELPKWSIEEGECLGECGMGPNVEAEVDGRMRIFNYVKSKDDLPFTE</sequence>
<dbReference type="AlphaFoldDB" id="A0A9W7E0L1"/>
<protein>
    <submittedName>
        <fullName evidence="1">Uncharacterized protein</fullName>
    </submittedName>
</protein>
<keyword evidence="2" id="KW-1185">Reference proteome</keyword>
<proteinExistence type="predicted"/>
<dbReference type="InterPro" id="IPR036249">
    <property type="entry name" value="Thioredoxin-like_sf"/>
</dbReference>